<dbReference type="EnsemblPlants" id="AET3Gv20254900.26">
    <property type="protein sequence ID" value="AET3Gv20254900.26"/>
    <property type="gene ID" value="AET3Gv20254900"/>
</dbReference>
<evidence type="ECO:0000313" key="2">
    <source>
        <dbReference type="EnsemblPlants" id="AET3Gv20254900.26"/>
    </source>
</evidence>
<dbReference type="InterPro" id="IPR028103">
    <property type="entry name" value="Spatacsin"/>
</dbReference>
<dbReference type="PANTHER" id="PTHR13650:SF0">
    <property type="entry name" value="SPATACSIN"/>
    <property type="match status" value="1"/>
</dbReference>
<keyword evidence="3" id="KW-1185">Reference proteome</keyword>
<proteinExistence type="predicted"/>
<accession>A0A453E8K0</accession>
<feature type="region of interest" description="Disordered" evidence="1">
    <location>
        <begin position="1294"/>
        <end position="1335"/>
    </location>
</feature>
<name>A0A453E8K0_AEGTS</name>
<reference evidence="2" key="5">
    <citation type="journal article" date="2021" name="G3 (Bethesda)">
        <title>Aegilops tauschii genome assembly Aet v5.0 features greater sequence contiguity and improved annotation.</title>
        <authorList>
            <person name="Wang L."/>
            <person name="Zhu T."/>
            <person name="Rodriguez J.C."/>
            <person name="Deal K.R."/>
            <person name="Dubcovsky J."/>
            <person name="McGuire P.E."/>
            <person name="Lux T."/>
            <person name="Spannagl M."/>
            <person name="Mayer K.F.X."/>
            <person name="Baldrich P."/>
            <person name="Meyers B.C."/>
            <person name="Huo N."/>
            <person name="Gu Y.Q."/>
            <person name="Zhou H."/>
            <person name="Devos K.M."/>
            <person name="Bennetzen J.L."/>
            <person name="Unver T."/>
            <person name="Budak H."/>
            <person name="Gulick P.J."/>
            <person name="Galiba G."/>
            <person name="Kalapos B."/>
            <person name="Nelson D.R."/>
            <person name="Li P."/>
            <person name="You F.M."/>
            <person name="Luo M.C."/>
            <person name="Dvorak J."/>
        </authorList>
    </citation>
    <scope>NUCLEOTIDE SEQUENCE [LARGE SCALE GENOMIC DNA]</scope>
    <source>
        <strain evidence="2">cv. AL8/78</strain>
    </source>
</reference>
<reference evidence="2" key="3">
    <citation type="journal article" date="2017" name="Nature">
        <title>Genome sequence of the progenitor of the wheat D genome Aegilops tauschii.</title>
        <authorList>
            <person name="Luo M.C."/>
            <person name="Gu Y.Q."/>
            <person name="Puiu D."/>
            <person name="Wang H."/>
            <person name="Twardziok S.O."/>
            <person name="Deal K.R."/>
            <person name="Huo N."/>
            <person name="Zhu T."/>
            <person name="Wang L."/>
            <person name="Wang Y."/>
            <person name="McGuire P.E."/>
            <person name="Liu S."/>
            <person name="Long H."/>
            <person name="Ramasamy R.K."/>
            <person name="Rodriguez J.C."/>
            <person name="Van S.L."/>
            <person name="Yuan L."/>
            <person name="Wang Z."/>
            <person name="Xia Z."/>
            <person name="Xiao L."/>
            <person name="Anderson O.D."/>
            <person name="Ouyang S."/>
            <person name="Liang Y."/>
            <person name="Zimin A.V."/>
            <person name="Pertea G."/>
            <person name="Qi P."/>
            <person name="Bennetzen J.L."/>
            <person name="Dai X."/>
            <person name="Dawson M.W."/>
            <person name="Muller H.G."/>
            <person name="Kugler K."/>
            <person name="Rivarola-Duarte L."/>
            <person name="Spannagl M."/>
            <person name="Mayer K.F.X."/>
            <person name="Lu F.H."/>
            <person name="Bevan M.W."/>
            <person name="Leroy P."/>
            <person name="Li P."/>
            <person name="You F.M."/>
            <person name="Sun Q."/>
            <person name="Liu Z."/>
            <person name="Lyons E."/>
            <person name="Wicker T."/>
            <person name="Salzberg S.L."/>
            <person name="Devos K.M."/>
            <person name="Dvorak J."/>
        </authorList>
    </citation>
    <scope>NUCLEOTIDE SEQUENCE [LARGE SCALE GENOMIC DNA]</scope>
    <source>
        <strain evidence="2">cv. AL8/78</strain>
    </source>
</reference>
<dbReference type="GO" id="GO:0005737">
    <property type="term" value="C:cytoplasm"/>
    <property type="evidence" value="ECO:0007669"/>
    <property type="project" value="TreeGrafter"/>
</dbReference>
<dbReference type="Proteomes" id="UP000015105">
    <property type="component" value="Chromosome 3D"/>
</dbReference>
<evidence type="ECO:0008006" key="4">
    <source>
        <dbReference type="Google" id="ProtNLM"/>
    </source>
</evidence>
<protein>
    <recommendedName>
        <fullName evidence="4">Spatacsin C-terminal domain-containing protein</fullName>
    </recommendedName>
</protein>
<feature type="compositionally biased region" description="Polar residues" evidence="1">
    <location>
        <begin position="895"/>
        <end position="904"/>
    </location>
</feature>
<reference evidence="2" key="4">
    <citation type="submission" date="2019-03" db="UniProtKB">
        <authorList>
            <consortium name="EnsemblPlants"/>
        </authorList>
    </citation>
    <scope>IDENTIFICATION</scope>
</reference>
<dbReference type="Gramene" id="AET3Gv20254900.26">
    <property type="protein sequence ID" value="AET3Gv20254900.26"/>
    <property type="gene ID" value="AET3Gv20254900"/>
</dbReference>
<feature type="region of interest" description="Disordered" evidence="1">
    <location>
        <begin position="894"/>
        <end position="920"/>
    </location>
</feature>
<dbReference type="PANTHER" id="PTHR13650">
    <property type="entry name" value="SPATACSIN"/>
    <property type="match status" value="1"/>
</dbReference>
<reference evidence="3" key="1">
    <citation type="journal article" date="2014" name="Science">
        <title>Ancient hybridizations among the ancestral genomes of bread wheat.</title>
        <authorList>
            <consortium name="International Wheat Genome Sequencing Consortium,"/>
            <person name="Marcussen T."/>
            <person name="Sandve S.R."/>
            <person name="Heier L."/>
            <person name="Spannagl M."/>
            <person name="Pfeifer M."/>
            <person name="Jakobsen K.S."/>
            <person name="Wulff B.B."/>
            <person name="Steuernagel B."/>
            <person name="Mayer K.F."/>
            <person name="Olsen O.A."/>
        </authorList>
    </citation>
    <scope>NUCLEOTIDE SEQUENCE [LARGE SCALE GENOMIC DNA]</scope>
    <source>
        <strain evidence="3">cv. AL8/78</strain>
    </source>
</reference>
<evidence type="ECO:0000256" key="1">
    <source>
        <dbReference type="SAM" id="MobiDB-lite"/>
    </source>
</evidence>
<organism evidence="2 3">
    <name type="scientific">Aegilops tauschii subsp. strangulata</name>
    <name type="common">Goatgrass</name>
    <dbReference type="NCBI Taxonomy" id="200361"/>
    <lineage>
        <taxon>Eukaryota</taxon>
        <taxon>Viridiplantae</taxon>
        <taxon>Streptophyta</taxon>
        <taxon>Embryophyta</taxon>
        <taxon>Tracheophyta</taxon>
        <taxon>Spermatophyta</taxon>
        <taxon>Magnoliopsida</taxon>
        <taxon>Liliopsida</taxon>
        <taxon>Poales</taxon>
        <taxon>Poaceae</taxon>
        <taxon>BOP clade</taxon>
        <taxon>Pooideae</taxon>
        <taxon>Triticodae</taxon>
        <taxon>Triticeae</taxon>
        <taxon>Triticinae</taxon>
        <taxon>Aegilops</taxon>
    </lineage>
</organism>
<sequence length="1559" mass="173618">HISAQSDLPWESQFEYFVAHDDVGEVCKLLDMIPDSVLLEGILSINVDNSRAGYSIVSDVSVPDYKMYICDSEELEPVCMEVPHVKIFRSLSNHESTSWMRMLMQEQLAKKHIFMKEYWQSTTEIIPLLARAGILTNTAKIGPKKEASMPLIASEMPDDERHQACERALHKLVIRFCVQYDSPYLLDLYLDNCNLILGEDSIPLLKEAAGDCKWAQWLLFSRVKGYEYEASFSNARWNLSLKMVNHGNLTAIEIDEILYTVDDMAERIGEMSALATLMYASPPIQKSICTGSVNRNRGLSSQCTLENLGHCLQQFPTLWKTLRSTCFGQDGYGCLNYSPTNVSGKSAMSDYLCWRYSIFSSAGGDTSLLQMLPCWFPKSIRRLIQLFEQGPFGMQLLSSAPSSEELFTHGVTDYIYNTTGYSETNALSLEASIQKSVEEELYSSLEEKDLRVEHHLHRGRALAAFRHLLGKRASQLKSANARQVISTQSDVQADVQLILAPLSQTERSVLLLVAPLAITNFEDSTLVASCTFLLELCGMCTNMLRLDIAALQRISSYYNSAQQNKQSELSSPRSSGLHVLSHGADIAPALARALAEDYVQSDHLQILEQKQTSRGPKREQPSQPLIAILEHLERASLPLLDEGRTCGFWLLSGIGDASLYRSQQNEASQHWNLVTEFCLAHHLPLSTKYLALLANDNDWVGFLTEAQRAGFPIEVVIGVASKEIKDSRLRTHILTVLKNTLSNRRKSSSNIPSGSRDPSFLSVDGDNPMELFCILAVCEKQKNPGEALLNKAKQMQWSLLALIASCFPDVTLLSCLSFWLEITAARELSLIKVDGISSKVAKNVGSAVEVTNKLPSVSRNVEYRYNRKNPKRRRFLEASPDSFKSGFSLDIASGPNGTATSNPSDIDAQQERRKPTSEETEIPVDIDERLASLSSIVAVLCEQQLFLPLLRSFDLFLPSCSLLPFIRSLQAFCQMRLSEASAHLTSFSARIKDEASQSNSFKEASSITGWVVATAVKAADAVLSTCPSLYEKRCLLQLLAAVDFADGGSSSAYFGRSYWKINLAEPSLCKDGDIYKWNDSMDDASLLAALEKDGRWEDARTWARQLESSGIAWESTFDHVTESQAEAMVAEWKEFLWDIPQERAALWGHCQSLFMRYSLPPLQAGLFFLKHAEALGKEIPARELHEILLLSLQWLTGTITKSSPVYPLHLLREIETRVWLLAVESETHSKADGESSVVSQSPAIGNSTSIIEQTADVITKIDSSMSLPSMKAAERNGMRDNNLSHHQHLQLFEYNSEATTTNNARAKRRGKTNLPLRRGVTDNVESSTNDSDDNSKVFFRSKIGEQARNLLSEEEFAKMEASLSGWEQHVRPADMEKAVLSLLEFGQITAAKQLQQKLSPSYVPEELVLVDVALRVANNGGDGEINLLSFDTEALSILQSLQIASGSNMIDPSQAMEKLAVKCGEGRGRALIRRIIAVVQTAKILGLPFSEAFEKQPIELLQLLSLKAQDSFDEAKFLVETHIMPASSIARILADSFLKVCSVHFVFGEENTYYVTYLD</sequence>
<reference evidence="3" key="2">
    <citation type="journal article" date="2017" name="Nat. Plants">
        <title>The Aegilops tauschii genome reveals multiple impacts of transposons.</title>
        <authorList>
            <person name="Zhao G."/>
            <person name="Zou C."/>
            <person name="Li K."/>
            <person name="Wang K."/>
            <person name="Li T."/>
            <person name="Gao L."/>
            <person name="Zhang X."/>
            <person name="Wang H."/>
            <person name="Yang Z."/>
            <person name="Liu X."/>
            <person name="Jiang W."/>
            <person name="Mao L."/>
            <person name="Kong X."/>
            <person name="Jiao Y."/>
            <person name="Jia J."/>
        </authorList>
    </citation>
    <scope>NUCLEOTIDE SEQUENCE [LARGE SCALE GENOMIC DNA]</scope>
    <source>
        <strain evidence="3">cv. AL8/78</strain>
    </source>
</reference>
<evidence type="ECO:0000313" key="3">
    <source>
        <dbReference type="Proteomes" id="UP000015105"/>
    </source>
</evidence>